<organism evidence="7">
    <name type="scientific">marine metagenome</name>
    <dbReference type="NCBI Taxonomy" id="408172"/>
    <lineage>
        <taxon>unclassified sequences</taxon>
        <taxon>metagenomes</taxon>
        <taxon>ecological metagenomes</taxon>
    </lineage>
</organism>
<dbReference type="GO" id="GO:0006790">
    <property type="term" value="P:sulfur compound metabolic process"/>
    <property type="evidence" value="ECO:0007669"/>
    <property type="project" value="TreeGrafter"/>
</dbReference>
<evidence type="ECO:0000256" key="5">
    <source>
        <dbReference type="ARBA" id="ARBA00023004"/>
    </source>
</evidence>
<keyword evidence="2" id="KW-0479">Metal-binding</keyword>
<dbReference type="Gene3D" id="3.60.130.10">
    <property type="entry name" value="Clavaminate synthase-like"/>
    <property type="match status" value="1"/>
</dbReference>
<protein>
    <recommendedName>
        <fullName evidence="6">TauD/TfdA-like domain-containing protein</fullName>
    </recommendedName>
</protein>
<reference evidence="7" key="1">
    <citation type="submission" date="2018-05" db="EMBL/GenBank/DDBJ databases">
        <authorList>
            <person name="Lanie J.A."/>
            <person name="Ng W.-L."/>
            <person name="Kazmierczak K.M."/>
            <person name="Andrzejewski T.M."/>
            <person name="Davidsen T.M."/>
            <person name="Wayne K.J."/>
            <person name="Tettelin H."/>
            <person name="Glass J.I."/>
            <person name="Rusch D."/>
            <person name="Podicherti R."/>
            <person name="Tsui H.-C.T."/>
            <person name="Winkler M.E."/>
        </authorList>
    </citation>
    <scope>NUCLEOTIDE SEQUENCE</scope>
</reference>
<dbReference type="GO" id="GO:0005737">
    <property type="term" value="C:cytoplasm"/>
    <property type="evidence" value="ECO:0007669"/>
    <property type="project" value="TreeGrafter"/>
</dbReference>
<name>A0A381PQL8_9ZZZZ</name>
<dbReference type="InterPro" id="IPR051323">
    <property type="entry name" value="AtsK-like"/>
</dbReference>
<dbReference type="PANTHER" id="PTHR30468:SF1">
    <property type="entry name" value="ALPHA-KETOGLUTARATE-DEPENDENT SULFONATE DIOXYGENASE"/>
    <property type="match status" value="1"/>
</dbReference>
<dbReference type="AlphaFoldDB" id="A0A381PQL8"/>
<dbReference type="PANTHER" id="PTHR30468">
    <property type="entry name" value="ALPHA-KETOGLUTARATE-DEPENDENT SULFONATE DIOXYGENASE"/>
    <property type="match status" value="1"/>
</dbReference>
<dbReference type="InterPro" id="IPR042098">
    <property type="entry name" value="TauD-like_sf"/>
</dbReference>
<sequence length="279" mass="31362">VNIEPITPHLGAEIDGFDLRDLSGDRAEQLKEMFYTHRVVVFRNQDLDRDAHKSVGRVFGELHVHPSKKAFGIKGDPEIFKVRAEADTVKVNGGRWHMDVSCDENPPTGSILRLLELPPHGGDTVFCDMTRAFETLSAPIQRMLVELDACHDGQRDLRWYGLTPDPGQTYPSWVHPVVTAHPVSGRPVLFVNEGFTEEIIDMSYDESRSILGMLFDHVARNPGLQCRATWEPGTVVMWDNRAVQHFAVHDYAPHERLGERVSVVGQEPPVAWGRDRSGA</sequence>
<gene>
    <name evidence="7" type="ORF">METZ01_LOCUS22190</name>
</gene>
<evidence type="ECO:0000256" key="3">
    <source>
        <dbReference type="ARBA" id="ARBA00022964"/>
    </source>
</evidence>
<keyword evidence="3" id="KW-0223">Dioxygenase</keyword>
<comment type="similarity">
    <text evidence="1">Belongs to the TfdA dioxygenase family.</text>
</comment>
<proteinExistence type="inferred from homology"/>
<dbReference type="EMBL" id="UINC01001060">
    <property type="protein sequence ID" value="SUZ69336.1"/>
    <property type="molecule type" value="Genomic_DNA"/>
</dbReference>
<evidence type="ECO:0000256" key="2">
    <source>
        <dbReference type="ARBA" id="ARBA00022723"/>
    </source>
</evidence>
<dbReference type="Pfam" id="PF02668">
    <property type="entry name" value="TauD"/>
    <property type="match status" value="1"/>
</dbReference>
<feature type="non-terminal residue" evidence="7">
    <location>
        <position position="1"/>
    </location>
</feature>
<evidence type="ECO:0000313" key="7">
    <source>
        <dbReference type="EMBL" id="SUZ69336.1"/>
    </source>
</evidence>
<dbReference type="InterPro" id="IPR003819">
    <property type="entry name" value="TauD/TfdA-like"/>
</dbReference>
<dbReference type="GO" id="GO:0046872">
    <property type="term" value="F:metal ion binding"/>
    <property type="evidence" value="ECO:0007669"/>
    <property type="project" value="UniProtKB-KW"/>
</dbReference>
<dbReference type="SUPFAM" id="SSF51197">
    <property type="entry name" value="Clavaminate synthase-like"/>
    <property type="match status" value="1"/>
</dbReference>
<evidence type="ECO:0000256" key="4">
    <source>
        <dbReference type="ARBA" id="ARBA00023002"/>
    </source>
</evidence>
<keyword evidence="4" id="KW-0560">Oxidoreductase</keyword>
<keyword evidence="5" id="KW-0408">Iron</keyword>
<evidence type="ECO:0000259" key="6">
    <source>
        <dbReference type="Pfam" id="PF02668"/>
    </source>
</evidence>
<accession>A0A381PQL8</accession>
<feature type="domain" description="TauD/TfdA-like" evidence="6">
    <location>
        <begin position="3"/>
        <end position="260"/>
    </location>
</feature>
<evidence type="ECO:0000256" key="1">
    <source>
        <dbReference type="ARBA" id="ARBA00005896"/>
    </source>
</evidence>
<dbReference type="GO" id="GO:0000908">
    <property type="term" value="F:taurine dioxygenase activity"/>
    <property type="evidence" value="ECO:0007669"/>
    <property type="project" value="TreeGrafter"/>
</dbReference>